<dbReference type="InterPro" id="IPR036291">
    <property type="entry name" value="NAD(P)-bd_dom_sf"/>
</dbReference>
<evidence type="ECO:0000259" key="1">
    <source>
        <dbReference type="SMART" id="SM00881"/>
    </source>
</evidence>
<dbReference type="PANTHER" id="PTHR33303">
    <property type="entry name" value="CYTOPLASMIC PROTEIN-RELATED"/>
    <property type="match status" value="1"/>
</dbReference>
<dbReference type="SUPFAM" id="SSF51735">
    <property type="entry name" value="NAD(P)-binding Rossmann-fold domains"/>
    <property type="match status" value="1"/>
</dbReference>
<organism evidence="2">
    <name type="scientific">uncultured delta proteobacterium</name>
    <dbReference type="NCBI Taxonomy" id="34034"/>
    <lineage>
        <taxon>Bacteria</taxon>
        <taxon>Deltaproteobacteria</taxon>
        <taxon>environmental samples</taxon>
    </lineage>
</organism>
<dbReference type="Pfam" id="PF13380">
    <property type="entry name" value="CoA_binding_2"/>
    <property type="match status" value="1"/>
</dbReference>
<sequence length="139" mass="15459">MSPDQNTIRSLLQNVRSIAVVGAKDAPDQAVERVGRYLMKAGFEIFPIHPVRQNVWGLPTYKSIGDLPGPVDLIDLFRAAEYCPGHAREVLALPWKPRVFWMQLGISSPEAAALLEKEGIAVVQDACLMVEHRRLFPQG</sequence>
<dbReference type="AlphaFoldDB" id="A0A212JMA9"/>
<dbReference type="PANTHER" id="PTHR33303:SF2">
    <property type="entry name" value="COA-BINDING DOMAIN-CONTAINING PROTEIN"/>
    <property type="match status" value="1"/>
</dbReference>
<dbReference type="InterPro" id="IPR003781">
    <property type="entry name" value="CoA-bd"/>
</dbReference>
<dbReference type="SMART" id="SM00881">
    <property type="entry name" value="CoA_binding"/>
    <property type="match status" value="1"/>
</dbReference>
<reference evidence="2" key="1">
    <citation type="submission" date="2016-04" db="EMBL/GenBank/DDBJ databases">
        <authorList>
            <person name="Evans L.H."/>
            <person name="Alamgir A."/>
            <person name="Owens N."/>
            <person name="Weber N.D."/>
            <person name="Virtaneva K."/>
            <person name="Barbian K."/>
            <person name="Babar A."/>
            <person name="Rosenke K."/>
        </authorList>
    </citation>
    <scope>NUCLEOTIDE SEQUENCE</scope>
    <source>
        <strain evidence="2">86</strain>
    </source>
</reference>
<dbReference type="Gene3D" id="3.40.50.720">
    <property type="entry name" value="NAD(P)-binding Rossmann-like Domain"/>
    <property type="match status" value="1"/>
</dbReference>
<evidence type="ECO:0000313" key="2">
    <source>
        <dbReference type="EMBL" id="SBW00538.1"/>
    </source>
</evidence>
<name>A0A212JMA9_9DELT</name>
<gene>
    <name evidence="2" type="ORF">KL86DPRO_11801</name>
</gene>
<accession>A0A212JMA9</accession>
<feature type="domain" description="CoA-binding" evidence="1">
    <location>
        <begin position="12"/>
        <end position="106"/>
    </location>
</feature>
<proteinExistence type="predicted"/>
<protein>
    <submittedName>
        <fullName evidence="2">CoA-binding domain-containing protein</fullName>
    </submittedName>
</protein>
<dbReference type="EMBL" id="FLUQ01000001">
    <property type="protein sequence ID" value="SBW00538.1"/>
    <property type="molecule type" value="Genomic_DNA"/>
</dbReference>